<name>A0A9P5PE09_9AGAR</name>
<reference evidence="1" key="1">
    <citation type="submission" date="2020-11" db="EMBL/GenBank/DDBJ databases">
        <authorList>
            <consortium name="DOE Joint Genome Institute"/>
            <person name="Ahrendt S."/>
            <person name="Riley R."/>
            <person name="Andreopoulos W."/>
            <person name="Labutti K."/>
            <person name="Pangilinan J."/>
            <person name="Ruiz-Duenas F.J."/>
            <person name="Barrasa J.M."/>
            <person name="Sanchez-Garcia M."/>
            <person name="Camarero S."/>
            <person name="Miyauchi S."/>
            <person name="Serrano A."/>
            <person name="Linde D."/>
            <person name="Babiker R."/>
            <person name="Drula E."/>
            <person name="Ayuso-Fernandez I."/>
            <person name="Pacheco R."/>
            <person name="Padilla G."/>
            <person name="Ferreira P."/>
            <person name="Barriuso J."/>
            <person name="Kellner H."/>
            <person name="Castanera R."/>
            <person name="Alfaro M."/>
            <person name="Ramirez L."/>
            <person name="Pisabarro A.G."/>
            <person name="Kuo A."/>
            <person name="Tritt A."/>
            <person name="Lipzen A."/>
            <person name="He G."/>
            <person name="Yan M."/>
            <person name="Ng V."/>
            <person name="Cullen D."/>
            <person name="Martin F."/>
            <person name="Rosso M.-N."/>
            <person name="Henrissat B."/>
            <person name="Hibbett D."/>
            <person name="Martinez A.T."/>
            <person name="Grigoriev I.V."/>
        </authorList>
    </citation>
    <scope>NUCLEOTIDE SEQUENCE</scope>
    <source>
        <strain evidence="1">AH 40177</strain>
    </source>
</reference>
<protein>
    <submittedName>
        <fullName evidence="1">Uncharacterized protein</fullName>
    </submittedName>
</protein>
<gene>
    <name evidence="1" type="ORF">BDP27DRAFT_1428727</name>
</gene>
<keyword evidence="2" id="KW-1185">Reference proteome</keyword>
<dbReference type="Proteomes" id="UP000772434">
    <property type="component" value="Unassembled WGS sequence"/>
</dbReference>
<accession>A0A9P5PE09</accession>
<dbReference type="OrthoDB" id="6262491at2759"/>
<organism evidence="1 2">
    <name type="scientific">Rhodocollybia butyracea</name>
    <dbReference type="NCBI Taxonomy" id="206335"/>
    <lineage>
        <taxon>Eukaryota</taxon>
        <taxon>Fungi</taxon>
        <taxon>Dikarya</taxon>
        <taxon>Basidiomycota</taxon>
        <taxon>Agaricomycotina</taxon>
        <taxon>Agaricomycetes</taxon>
        <taxon>Agaricomycetidae</taxon>
        <taxon>Agaricales</taxon>
        <taxon>Marasmiineae</taxon>
        <taxon>Omphalotaceae</taxon>
        <taxon>Rhodocollybia</taxon>
    </lineage>
</organism>
<proteinExistence type="predicted"/>
<evidence type="ECO:0000313" key="1">
    <source>
        <dbReference type="EMBL" id="KAF9061678.1"/>
    </source>
</evidence>
<dbReference type="EMBL" id="JADNRY010000194">
    <property type="protein sequence ID" value="KAF9061678.1"/>
    <property type="molecule type" value="Genomic_DNA"/>
</dbReference>
<sequence length="163" mass="18296">MAEPLKKGADSVKPVTLFSHGANVMHHSDDKSAKVWVVESGKLVQRPFRNTIHFLHSTTSSSNHKQLMGQSPLAKQLLQNFPSSGITLSPHPEFHFSAFHLTNEGWLCSSNSLLLWIPLDYRQTVLLPPLQLVISTAEITILNLKKFVHGFDWVQCYHDGTTL</sequence>
<dbReference type="AlphaFoldDB" id="A0A9P5PE09"/>
<evidence type="ECO:0000313" key="2">
    <source>
        <dbReference type="Proteomes" id="UP000772434"/>
    </source>
</evidence>
<comment type="caution">
    <text evidence="1">The sequence shown here is derived from an EMBL/GenBank/DDBJ whole genome shotgun (WGS) entry which is preliminary data.</text>
</comment>